<dbReference type="InterPro" id="IPR047722">
    <property type="entry name" value="STM4015-like"/>
</dbReference>
<dbReference type="OrthoDB" id="9781345at2"/>
<dbReference type="Gene3D" id="3.80.10.10">
    <property type="entry name" value="Ribonuclease Inhibitor"/>
    <property type="match status" value="1"/>
</dbReference>
<reference evidence="1" key="1">
    <citation type="submission" date="2017-10" db="EMBL/GenBank/DDBJ databases">
        <title>Massilia psychrophilum sp. nov., a novel purple-pigmented bacterium isolated from Tianshan glacier, Xinjiang Municipality, China.</title>
        <authorList>
            <person name="Wang H."/>
        </authorList>
    </citation>
    <scope>NUCLEOTIDE SEQUENCE [LARGE SCALE GENOMIC DNA]</scope>
    <source>
        <strain evidence="1">B2</strain>
    </source>
</reference>
<dbReference type="Proteomes" id="UP000229897">
    <property type="component" value="Chromosome"/>
</dbReference>
<evidence type="ECO:0008006" key="3">
    <source>
        <dbReference type="Google" id="ProtNLM"/>
    </source>
</evidence>
<sequence length="306" mass="34146">MAISESTVTFFNKTVTEYDAEEPVVLSDDTVYRLAIDYDEEGTMTELIEEFLGRVDKSKLDALIIGKWSDDCDESSESIVSTLVAHAAELPALRALFIGDMTYEECEISWIMQSDVTPLLNAFPLLEEFRVRGANQLELQPFIHANLRTFAIESGGLPAELVEALIASTMPALTHLELWLGTDDYGFSGDVALYERLVAKLRTPTLEYLGLRDSYLADELAVWLAGEEFVACLETLDLSLGTIGDVGAEALFNSPYVAKLQTLDLEHHYISEEWQEKLKTLPITVDLSDPQEIEDEEDGRYVAVSE</sequence>
<keyword evidence="2" id="KW-1185">Reference proteome</keyword>
<dbReference type="NCBIfam" id="NF038076">
    <property type="entry name" value="fam_STM4015"/>
    <property type="match status" value="1"/>
</dbReference>
<dbReference type="AlphaFoldDB" id="A0A2D2DNZ7"/>
<organism evidence="1 2">
    <name type="scientific">Massilia violaceinigra</name>
    <dbReference type="NCBI Taxonomy" id="2045208"/>
    <lineage>
        <taxon>Bacteria</taxon>
        <taxon>Pseudomonadati</taxon>
        <taxon>Pseudomonadota</taxon>
        <taxon>Betaproteobacteria</taxon>
        <taxon>Burkholderiales</taxon>
        <taxon>Oxalobacteraceae</taxon>
        <taxon>Telluria group</taxon>
        <taxon>Massilia</taxon>
    </lineage>
</organism>
<proteinExistence type="predicted"/>
<evidence type="ECO:0000313" key="1">
    <source>
        <dbReference type="EMBL" id="ATQ76687.1"/>
    </source>
</evidence>
<accession>A0A2D2DNZ7</accession>
<name>A0A2D2DNZ7_9BURK</name>
<evidence type="ECO:0000313" key="2">
    <source>
        <dbReference type="Proteomes" id="UP000229897"/>
    </source>
</evidence>
<dbReference type="EMBL" id="CP024608">
    <property type="protein sequence ID" value="ATQ76687.1"/>
    <property type="molecule type" value="Genomic_DNA"/>
</dbReference>
<dbReference type="InterPro" id="IPR032675">
    <property type="entry name" value="LRR_dom_sf"/>
</dbReference>
<protein>
    <recommendedName>
        <fullName evidence="3">Cytoplasmic protein</fullName>
    </recommendedName>
</protein>
<dbReference type="SUPFAM" id="SSF52047">
    <property type="entry name" value="RNI-like"/>
    <property type="match status" value="1"/>
</dbReference>
<gene>
    <name evidence="1" type="ORF">CR152_20835</name>
</gene>
<dbReference type="KEGG" id="mass:CR152_20835"/>
<dbReference type="RefSeq" id="WP_099878036.1">
    <property type="nucleotide sequence ID" value="NZ_CP024608.1"/>
</dbReference>